<keyword evidence="2" id="KW-0732">Signal</keyword>
<feature type="chain" id="PRO_5041675365" evidence="2">
    <location>
        <begin position="22"/>
        <end position="174"/>
    </location>
</feature>
<dbReference type="Proteomes" id="UP001188597">
    <property type="component" value="Unassembled WGS sequence"/>
</dbReference>
<organism evidence="3 4">
    <name type="scientific">Escallonia herrerae</name>
    <dbReference type="NCBI Taxonomy" id="1293975"/>
    <lineage>
        <taxon>Eukaryota</taxon>
        <taxon>Viridiplantae</taxon>
        <taxon>Streptophyta</taxon>
        <taxon>Embryophyta</taxon>
        <taxon>Tracheophyta</taxon>
        <taxon>Spermatophyta</taxon>
        <taxon>Magnoliopsida</taxon>
        <taxon>eudicotyledons</taxon>
        <taxon>Gunneridae</taxon>
        <taxon>Pentapetalae</taxon>
        <taxon>asterids</taxon>
        <taxon>campanulids</taxon>
        <taxon>Escalloniales</taxon>
        <taxon>Escalloniaceae</taxon>
        <taxon>Escallonia</taxon>
    </lineage>
</organism>
<evidence type="ECO:0000256" key="1">
    <source>
        <dbReference type="SAM" id="MobiDB-lite"/>
    </source>
</evidence>
<feature type="compositionally biased region" description="Polar residues" evidence="1">
    <location>
        <begin position="51"/>
        <end position="69"/>
    </location>
</feature>
<feature type="region of interest" description="Disordered" evidence="1">
    <location>
        <begin position="51"/>
        <end position="83"/>
    </location>
</feature>
<feature type="signal peptide" evidence="2">
    <location>
        <begin position="1"/>
        <end position="21"/>
    </location>
</feature>
<reference evidence="3" key="1">
    <citation type="submission" date="2022-12" db="EMBL/GenBank/DDBJ databases">
        <title>Draft genome assemblies for two species of Escallonia (Escalloniales).</title>
        <authorList>
            <person name="Chanderbali A."/>
            <person name="Dervinis C."/>
            <person name="Anghel I."/>
            <person name="Soltis D."/>
            <person name="Soltis P."/>
            <person name="Zapata F."/>
        </authorList>
    </citation>
    <scope>NUCLEOTIDE SEQUENCE</scope>
    <source>
        <strain evidence="3">UCBG64.0493</strain>
        <tissue evidence="3">Leaf</tissue>
    </source>
</reference>
<comment type="caution">
    <text evidence="3">The sequence shown here is derived from an EMBL/GenBank/DDBJ whole genome shotgun (WGS) entry which is preliminary data.</text>
</comment>
<evidence type="ECO:0000256" key="2">
    <source>
        <dbReference type="SAM" id="SignalP"/>
    </source>
</evidence>
<sequence length="174" mass="18993">MDIIRYKSLLAPLCLALGSHAACMRAKRESIPQQLAAPNAVTIPFIVHPSTSPSMADSTASNRKPTAESNIKRDGDSDYSSPVSKKLRMEAQKLEQDLNEVCYIIEADAADDKASRHTMEDAWVEAVKEAHGHEEDKDAAVARTEKSPGVAVFRAGLKAWGPESYLSEIVGVWE</sequence>
<proteinExistence type="predicted"/>
<keyword evidence="4" id="KW-1185">Reference proteome</keyword>
<evidence type="ECO:0000313" key="3">
    <source>
        <dbReference type="EMBL" id="KAK3007796.1"/>
    </source>
</evidence>
<protein>
    <submittedName>
        <fullName evidence="3">Uncharacterized protein</fullName>
    </submittedName>
</protein>
<dbReference type="AlphaFoldDB" id="A0AA88VF87"/>
<dbReference type="EMBL" id="JAVXUP010001823">
    <property type="protein sequence ID" value="KAK3007796.1"/>
    <property type="molecule type" value="Genomic_DNA"/>
</dbReference>
<accession>A0AA88VF87</accession>
<gene>
    <name evidence="3" type="ORF">RJ639_013680</name>
</gene>
<name>A0AA88VF87_9ASTE</name>
<evidence type="ECO:0000313" key="4">
    <source>
        <dbReference type="Proteomes" id="UP001188597"/>
    </source>
</evidence>